<dbReference type="InterPro" id="IPR001647">
    <property type="entry name" value="HTH_TetR"/>
</dbReference>
<proteinExistence type="predicted"/>
<dbReference type="PROSITE" id="PS50977">
    <property type="entry name" value="HTH_TETR_2"/>
    <property type="match status" value="1"/>
</dbReference>
<dbReference type="PRINTS" id="PR00455">
    <property type="entry name" value="HTHTETR"/>
</dbReference>
<name>A0AAU7GG46_9MICO</name>
<dbReference type="InterPro" id="IPR009057">
    <property type="entry name" value="Homeodomain-like_sf"/>
</dbReference>
<dbReference type="RefSeq" id="WP_348789826.1">
    <property type="nucleotide sequence ID" value="NZ_CP157390.1"/>
</dbReference>
<evidence type="ECO:0000256" key="2">
    <source>
        <dbReference type="ARBA" id="ARBA00023125"/>
    </source>
</evidence>
<evidence type="ECO:0000259" key="5">
    <source>
        <dbReference type="PROSITE" id="PS50977"/>
    </source>
</evidence>
<feature type="DNA-binding region" description="H-T-H motif" evidence="4">
    <location>
        <begin position="36"/>
        <end position="55"/>
    </location>
</feature>
<evidence type="ECO:0000256" key="3">
    <source>
        <dbReference type="ARBA" id="ARBA00023163"/>
    </source>
</evidence>
<dbReference type="PANTHER" id="PTHR47506">
    <property type="entry name" value="TRANSCRIPTIONAL REGULATORY PROTEIN"/>
    <property type="match status" value="1"/>
</dbReference>
<dbReference type="InterPro" id="IPR036271">
    <property type="entry name" value="Tet_transcr_reg_TetR-rel_C_sf"/>
</dbReference>
<evidence type="ECO:0000313" key="6">
    <source>
        <dbReference type="EMBL" id="XBM49916.1"/>
    </source>
</evidence>
<dbReference type="Gene3D" id="1.10.357.10">
    <property type="entry name" value="Tetracycline Repressor, domain 2"/>
    <property type="match status" value="1"/>
</dbReference>
<evidence type="ECO:0000256" key="1">
    <source>
        <dbReference type="ARBA" id="ARBA00023015"/>
    </source>
</evidence>
<dbReference type="SUPFAM" id="SSF46689">
    <property type="entry name" value="Homeodomain-like"/>
    <property type="match status" value="1"/>
</dbReference>
<dbReference type="AlphaFoldDB" id="A0AAU7GG46"/>
<keyword evidence="3" id="KW-0804">Transcription</keyword>
<dbReference type="SUPFAM" id="SSF48498">
    <property type="entry name" value="Tetracyclin repressor-like, C-terminal domain"/>
    <property type="match status" value="1"/>
</dbReference>
<dbReference type="GO" id="GO:0003677">
    <property type="term" value="F:DNA binding"/>
    <property type="evidence" value="ECO:0007669"/>
    <property type="project" value="UniProtKB-UniRule"/>
</dbReference>
<evidence type="ECO:0000256" key="4">
    <source>
        <dbReference type="PROSITE-ProRule" id="PRU00335"/>
    </source>
</evidence>
<organism evidence="6">
    <name type="scientific">Leifsonia sp. NPDC080035</name>
    <dbReference type="NCBI Taxonomy" id="3143936"/>
    <lineage>
        <taxon>Bacteria</taxon>
        <taxon>Bacillati</taxon>
        <taxon>Actinomycetota</taxon>
        <taxon>Actinomycetes</taxon>
        <taxon>Micrococcales</taxon>
        <taxon>Microbacteriaceae</taxon>
        <taxon>Leifsonia</taxon>
    </lineage>
</organism>
<dbReference type="PANTHER" id="PTHR47506:SF1">
    <property type="entry name" value="HTH-TYPE TRANSCRIPTIONAL REGULATOR YJDC"/>
    <property type="match status" value="1"/>
</dbReference>
<sequence length="196" mass="21254">MQETPRNTGRRTGSARRRILDAAARRFYADGIAATGIDTVTAEAGVAKMSLYNNFASKSALVEAVLEARHTEWLALYARRSRRAADPITRVLAVFDAYADQAALVVDGFRGCGLLNAAGELPAGDAAREVVRRHEEEVEGILAAGLRELTERSRADRLATHLSLLVEGAMVRSGLRGDRARLRDARNIAVDLLTAL</sequence>
<protein>
    <submittedName>
        <fullName evidence="6">TetR/AcrR family transcriptional regulator</fullName>
    </submittedName>
</protein>
<dbReference type="EMBL" id="CP157390">
    <property type="protein sequence ID" value="XBM49916.1"/>
    <property type="molecule type" value="Genomic_DNA"/>
</dbReference>
<keyword evidence="2 4" id="KW-0238">DNA-binding</keyword>
<feature type="domain" description="HTH tetR-type" evidence="5">
    <location>
        <begin position="13"/>
        <end position="73"/>
    </location>
</feature>
<gene>
    <name evidence="6" type="ORF">AAME72_08605</name>
</gene>
<dbReference type="Pfam" id="PF00440">
    <property type="entry name" value="TetR_N"/>
    <property type="match status" value="1"/>
</dbReference>
<keyword evidence="1" id="KW-0805">Transcription regulation</keyword>
<accession>A0AAU7GG46</accession>
<reference evidence="6" key="1">
    <citation type="submission" date="2024-05" db="EMBL/GenBank/DDBJ databases">
        <title>The Natural Products Discovery Center: Release of the First 8490 Sequenced Strains for Exploring Actinobacteria Biosynthetic Diversity.</title>
        <authorList>
            <person name="Kalkreuter E."/>
            <person name="Kautsar S.A."/>
            <person name="Yang D."/>
            <person name="Bader C.D."/>
            <person name="Teijaro C.N."/>
            <person name="Fluegel L."/>
            <person name="Davis C.M."/>
            <person name="Simpson J.R."/>
            <person name="Lauterbach L."/>
            <person name="Steele A.D."/>
            <person name="Gui C."/>
            <person name="Meng S."/>
            <person name="Li G."/>
            <person name="Viehrig K."/>
            <person name="Ye F."/>
            <person name="Su P."/>
            <person name="Kiefer A.F."/>
            <person name="Nichols A."/>
            <person name="Cepeda A.J."/>
            <person name="Yan W."/>
            <person name="Fan B."/>
            <person name="Jiang Y."/>
            <person name="Adhikari A."/>
            <person name="Zheng C.-J."/>
            <person name="Schuster L."/>
            <person name="Cowan T.M."/>
            <person name="Smanski M.J."/>
            <person name="Chevrette M.G."/>
            <person name="de Carvalho L.P.S."/>
            <person name="Shen B."/>
        </authorList>
    </citation>
    <scope>NUCLEOTIDE SEQUENCE</scope>
    <source>
        <strain evidence="6">NPDC080035</strain>
    </source>
</reference>